<name>A0A9W9HDY7_9EURO</name>
<organism evidence="2 3">
    <name type="scientific">Penicillium atrosanguineum</name>
    <dbReference type="NCBI Taxonomy" id="1132637"/>
    <lineage>
        <taxon>Eukaryota</taxon>
        <taxon>Fungi</taxon>
        <taxon>Dikarya</taxon>
        <taxon>Ascomycota</taxon>
        <taxon>Pezizomycotina</taxon>
        <taxon>Eurotiomycetes</taxon>
        <taxon>Eurotiomycetidae</taxon>
        <taxon>Eurotiales</taxon>
        <taxon>Aspergillaceae</taxon>
        <taxon>Penicillium</taxon>
    </lineage>
</organism>
<dbReference type="Proteomes" id="UP001147746">
    <property type="component" value="Unassembled WGS sequence"/>
</dbReference>
<dbReference type="EMBL" id="JAPZBO010000007">
    <property type="protein sequence ID" value="KAJ5311488.1"/>
    <property type="molecule type" value="Genomic_DNA"/>
</dbReference>
<evidence type="ECO:0000313" key="3">
    <source>
        <dbReference type="Proteomes" id="UP001147746"/>
    </source>
</evidence>
<evidence type="ECO:0000313" key="2">
    <source>
        <dbReference type="EMBL" id="KAJ5311488.1"/>
    </source>
</evidence>
<comment type="caution">
    <text evidence="2">The sequence shown here is derived from an EMBL/GenBank/DDBJ whole genome shotgun (WGS) entry which is preliminary data.</text>
</comment>
<feature type="compositionally biased region" description="Polar residues" evidence="1">
    <location>
        <begin position="1"/>
        <end position="23"/>
    </location>
</feature>
<accession>A0A9W9HDY7</accession>
<evidence type="ECO:0000256" key="1">
    <source>
        <dbReference type="SAM" id="MobiDB-lite"/>
    </source>
</evidence>
<proteinExistence type="predicted"/>
<feature type="region of interest" description="Disordered" evidence="1">
    <location>
        <begin position="1"/>
        <end position="30"/>
    </location>
</feature>
<gene>
    <name evidence="2" type="ORF">N7476_007348</name>
</gene>
<sequence>MTSDTSLNSPPNAETASQRSEQGSFAGVKDQLDDLTRSSVTDFKDSFVAVASDAVTGVKETVAEGIPIATEALQSAQDRVRSLVKGVEETVEPASEEQEAMAKDAEHIDQMDTEQICDFLRDKHRSTKPPPSTS</sequence>
<reference evidence="2" key="2">
    <citation type="journal article" date="2023" name="IMA Fungus">
        <title>Comparative genomic study of the Penicillium genus elucidates a diverse pangenome and 15 lateral gene transfer events.</title>
        <authorList>
            <person name="Petersen C."/>
            <person name="Sorensen T."/>
            <person name="Nielsen M.R."/>
            <person name="Sondergaard T.E."/>
            <person name="Sorensen J.L."/>
            <person name="Fitzpatrick D.A."/>
            <person name="Frisvad J.C."/>
            <person name="Nielsen K.L."/>
        </authorList>
    </citation>
    <scope>NUCLEOTIDE SEQUENCE</scope>
    <source>
        <strain evidence="2">IBT 21472</strain>
    </source>
</reference>
<dbReference type="AlphaFoldDB" id="A0A9W9HDY7"/>
<protein>
    <submittedName>
        <fullName evidence="2">Uncharacterized protein</fullName>
    </submittedName>
</protein>
<dbReference type="OrthoDB" id="4343623at2759"/>
<reference evidence="2" key="1">
    <citation type="submission" date="2022-12" db="EMBL/GenBank/DDBJ databases">
        <authorList>
            <person name="Petersen C."/>
        </authorList>
    </citation>
    <scope>NUCLEOTIDE SEQUENCE</scope>
    <source>
        <strain evidence="2">IBT 21472</strain>
    </source>
</reference>
<keyword evidence="3" id="KW-1185">Reference proteome</keyword>